<sequence>MKIKCLVAVVGLACSTITTMAQQPPKFAGVSSLYSYEYDYGKGKWTWSNEGGFDIKVPGIKMKPKEWISKQATYLELQHYMPYTPVLVTSAPDVSPSSISILLYPMSDPDQLGINRQQLKLNLYSYFNDLRHDFKLKVLDARISKNKQNIDTISKYLLELGTYLDGSYRMMEQNTHNINKNTHNINKNTHNINKLSKELQTGLANQSALSMLVQPNGVGKTSVSAAVGGYRDKTALAIGVGSRITDRFTAKAGVAFNTYNGGMSYGASVGYEF</sequence>
<evidence type="ECO:0000256" key="8">
    <source>
        <dbReference type="SAM" id="SignalP"/>
    </source>
</evidence>
<feature type="chain" id="PRO_5004329985" evidence="8">
    <location>
        <begin position="22"/>
        <end position="273"/>
    </location>
</feature>
<feature type="signal peptide" evidence="8">
    <location>
        <begin position="1"/>
        <end position="21"/>
    </location>
</feature>
<dbReference type="GO" id="GO:0009986">
    <property type="term" value="C:cell surface"/>
    <property type="evidence" value="ECO:0007669"/>
    <property type="project" value="UniProtKB-SubCell"/>
</dbReference>
<evidence type="ECO:0000313" key="10">
    <source>
        <dbReference type="EMBL" id="AAF37814.1"/>
    </source>
</evidence>
<dbReference type="GO" id="GO:0009279">
    <property type="term" value="C:cell outer membrane"/>
    <property type="evidence" value="ECO:0007669"/>
    <property type="project" value="UniProtKB-SubCell"/>
</dbReference>
<proteinExistence type="predicted"/>
<dbReference type="EMBL" id="AF187008">
    <property type="protein sequence ID" value="AAF37814.1"/>
    <property type="molecule type" value="Genomic_DNA"/>
</dbReference>
<protein>
    <submittedName>
        <fullName evidence="10">Serum resistance protein DsrA</fullName>
    </submittedName>
</protein>
<dbReference type="Pfam" id="PF03895">
    <property type="entry name" value="YadA_anchor"/>
    <property type="match status" value="1"/>
</dbReference>
<dbReference type="Gene3D" id="3.30.1300.30">
    <property type="entry name" value="GSPII I/J protein-like"/>
    <property type="match status" value="1"/>
</dbReference>
<evidence type="ECO:0000256" key="2">
    <source>
        <dbReference type="ARBA" id="ARBA00004442"/>
    </source>
</evidence>
<evidence type="ECO:0000256" key="1">
    <source>
        <dbReference type="ARBA" id="ARBA00004241"/>
    </source>
</evidence>
<feature type="domain" description="Trimeric autotransporter adhesin YadA-like C-terminal membrane anchor" evidence="9">
    <location>
        <begin position="213"/>
        <end position="273"/>
    </location>
</feature>
<dbReference type="InterPro" id="IPR045584">
    <property type="entry name" value="Pilin-like"/>
</dbReference>
<keyword evidence="4" id="KW-0812">Transmembrane</keyword>
<evidence type="ECO:0000256" key="3">
    <source>
        <dbReference type="ARBA" id="ARBA00022452"/>
    </source>
</evidence>
<gene>
    <name evidence="10" type="primary">dsrA</name>
</gene>
<evidence type="ECO:0000256" key="6">
    <source>
        <dbReference type="ARBA" id="ARBA00023136"/>
    </source>
</evidence>
<dbReference type="SUPFAM" id="SSF54523">
    <property type="entry name" value="Pili subunits"/>
    <property type="match status" value="1"/>
</dbReference>
<dbReference type="InterPro" id="IPR005594">
    <property type="entry name" value="YadA_C"/>
</dbReference>
<dbReference type="AlphaFoldDB" id="Q9L917"/>
<evidence type="ECO:0000256" key="7">
    <source>
        <dbReference type="ARBA" id="ARBA00023237"/>
    </source>
</evidence>
<keyword evidence="6" id="KW-0472">Membrane</keyword>
<keyword evidence="5 8" id="KW-0732">Signal</keyword>
<comment type="subcellular location">
    <subcellularLocation>
        <location evidence="2">Cell outer membrane</location>
    </subcellularLocation>
    <subcellularLocation>
        <location evidence="1">Cell surface</location>
    </subcellularLocation>
</comment>
<evidence type="ECO:0000256" key="5">
    <source>
        <dbReference type="ARBA" id="ARBA00022729"/>
    </source>
</evidence>
<keyword evidence="7" id="KW-0998">Cell outer membrane</keyword>
<reference evidence="10" key="1">
    <citation type="journal article" date="2000" name="Infect. Immun.">
        <title>Serum resistance in Haemophilus ducreyi requires outer membrane protein DsrA.</title>
        <authorList>
            <person name="Elkins C."/>
            <person name="Morrow K.J. Jr"/>
            <person name="Olsen B."/>
        </authorList>
    </citation>
    <scope>NUCLEOTIDE SEQUENCE</scope>
    <source>
        <strain evidence="10">M90-02</strain>
    </source>
</reference>
<organism evidence="10">
    <name type="scientific">Haemophilus ducreyi</name>
    <dbReference type="NCBI Taxonomy" id="730"/>
    <lineage>
        <taxon>Bacteria</taxon>
        <taxon>Pseudomonadati</taxon>
        <taxon>Pseudomonadota</taxon>
        <taxon>Gammaproteobacteria</taxon>
        <taxon>Pasteurellales</taxon>
        <taxon>Pasteurellaceae</taxon>
        <taxon>Haemophilus</taxon>
    </lineage>
</organism>
<evidence type="ECO:0000256" key="4">
    <source>
        <dbReference type="ARBA" id="ARBA00022692"/>
    </source>
</evidence>
<accession>Q9L917</accession>
<keyword evidence="3" id="KW-1134">Transmembrane beta strand</keyword>
<name>Q9L917_HAEDC</name>
<evidence type="ECO:0000259" key="9">
    <source>
        <dbReference type="Pfam" id="PF03895"/>
    </source>
</evidence>